<keyword evidence="2" id="KW-1185">Reference proteome</keyword>
<proteinExistence type="predicted"/>
<dbReference type="AlphaFoldDB" id="A0AAV4UB12"/>
<accession>A0AAV4UB12</accession>
<sequence>MRTNHMFTIYDQLHTKPYRFGDLMNIFFFPLLDKVLIRNNVEPQTVRRFLEKKRKEGSSDQKYKISLETRTLSIERSHSRLEPFSRRGGNYQKTTVGYEGMSASVALTPEMSFLESSTHSQLPPDTF</sequence>
<dbReference type="Proteomes" id="UP001054945">
    <property type="component" value="Unassembled WGS sequence"/>
</dbReference>
<reference evidence="1 2" key="1">
    <citation type="submission" date="2021-06" db="EMBL/GenBank/DDBJ databases">
        <title>Caerostris extrusa draft genome.</title>
        <authorList>
            <person name="Kono N."/>
            <person name="Arakawa K."/>
        </authorList>
    </citation>
    <scope>NUCLEOTIDE SEQUENCE [LARGE SCALE GENOMIC DNA]</scope>
</reference>
<dbReference type="EMBL" id="BPLR01012558">
    <property type="protein sequence ID" value="GIY54810.1"/>
    <property type="molecule type" value="Genomic_DNA"/>
</dbReference>
<organism evidence="1 2">
    <name type="scientific">Caerostris extrusa</name>
    <name type="common">Bark spider</name>
    <name type="synonym">Caerostris bankana</name>
    <dbReference type="NCBI Taxonomy" id="172846"/>
    <lineage>
        <taxon>Eukaryota</taxon>
        <taxon>Metazoa</taxon>
        <taxon>Ecdysozoa</taxon>
        <taxon>Arthropoda</taxon>
        <taxon>Chelicerata</taxon>
        <taxon>Arachnida</taxon>
        <taxon>Araneae</taxon>
        <taxon>Araneomorphae</taxon>
        <taxon>Entelegynae</taxon>
        <taxon>Araneoidea</taxon>
        <taxon>Araneidae</taxon>
        <taxon>Caerostris</taxon>
    </lineage>
</organism>
<name>A0AAV4UB12_CAEEX</name>
<evidence type="ECO:0000313" key="2">
    <source>
        <dbReference type="Proteomes" id="UP001054945"/>
    </source>
</evidence>
<comment type="caution">
    <text evidence="1">The sequence shown here is derived from an EMBL/GenBank/DDBJ whole genome shotgun (WGS) entry which is preliminary data.</text>
</comment>
<evidence type="ECO:0000313" key="1">
    <source>
        <dbReference type="EMBL" id="GIY54810.1"/>
    </source>
</evidence>
<evidence type="ECO:0008006" key="3">
    <source>
        <dbReference type="Google" id="ProtNLM"/>
    </source>
</evidence>
<gene>
    <name evidence="1" type="ORF">CEXT_77371</name>
</gene>
<protein>
    <recommendedName>
        <fullName evidence="3">Transposase</fullName>
    </recommendedName>
</protein>